<protein>
    <submittedName>
        <fullName evidence="2">Uncharacterized protein</fullName>
    </submittedName>
</protein>
<reference evidence="2 3" key="1">
    <citation type="journal article" date="2016" name="Nat. Commun.">
        <title>Thousands of microbial genomes shed light on interconnected biogeochemical processes in an aquifer system.</title>
        <authorList>
            <person name="Anantharaman K."/>
            <person name="Brown C.T."/>
            <person name="Hug L.A."/>
            <person name="Sharon I."/>
            <person name="Castelle C.J."/>
            <person name="Probst A.J."/>
            <person name="Thomas B.C."/>
            <person name="Singh A."/>
            <person name="Wilkins M.J."/>
            <person name="Karaoz U."/>
            <person name="Brodie E.L."/>
            <person name="Williams K.H."/>
            <person name="Hubbard S.S."/>
            <person name="Banfield J.F."/>
        </authorList>
    </citation>
    <scope>NUCLEOTIDE SEQUENCE [LARGE SCALE GENOMIC DNA]</scope>
</reference>
<organism evidence="2 3">
    <name type="scientific">Candidatus Roizmanbacteria bacterium RIFCSPHIGHO2_02_FULL_38_11</name>
    <dbReference type="NCBI Taxonomy" id="1802039"/>
    <lineage>
        <taxon>Bacteria</taxon>
        <taxon>Candidatus Roizmaniibacteriota</taxon>
    </lineage>
</organism>
<proteinExistence type="predicted"/>
<evidence type="ECO:0000313" key="3">
    <source>
        <dbReference type="Proteomes" id="UP000177913"/>
    </source>
</evidence>
<sequence length="151" mass="17524">MKFSIKLIVILIIVGALATIFLLLRPFTPSQIIEDEGLLFEIGAGRKVYQLVEVPLCQPDDNPREIARRAPRKFVVRSNNIDLSNYRYQLVKVWGSLRKEKRKIEPPEIVCFKSPCFSFEEQLVMNANNVEISENKLSSCQEDYIKWTRGY</sequence>
<keyword evidence="1" id="KW-1133">Transmembrane helix</keyword>
<evidence type="ECO:0000256" key="1">
    <source>
        <dbReference type="SAM" id="Phobius"/>
    </source>
</evidence>
<dbReference type="Proteomes" id="UP000177913">
    <property type="component" value="Unassembled WGS sequence"/>
</dbReference>
<evidence type="ECO:0000313" key="2">
    <source>
        <dbReference type="EMBL" id="OGK24121.1"/>
    </source>
</evidence>
<feature type="transmembrane region" description="Helical" evidence="1">
    <location>
        <begin position="7"/>
        <end position="24"/>
    </location>
</feature>
<comment type="caution">
    <text evidence="2">The sequence shown here is derived from an EMBL/GenBank/DDBJ whole genome shotgun (WGS) entry which is preliminary data.</text>
</comment>
<dbReference type="AlphaFoldDB" id="A0A1F7GYV7"/>
<keyword evidence="1" id="KW-0812">Transmembrane</keyword>
<dbReference type="EMBL" id="MFZO01000039">
    <property type="protein sequence ID" value="OGK24121.1"/>
    <property type="molecule type" value="Genomic_DNA"/>
</dbReference>
<name>A0A1F7GYV7_9BACT</name>
<keyword evidence="1" id="KW-0472">Membrane</keyword>
<accession>A0A1F7GYV7</accession>
<gene>
    <name evidence="2" type="ORF">A3C25_05430</name>
</gene>